<dbReference type="Proteomes" id="UP001595191">
    <property type="component" value="Unassembled WGS sequence"/>
</dbReference>
<comment type="caution">
    <text evidence="1">The sequence shown here is derived from an EMBL/GenBank/DDBJ whole genome shotgun (WGS) entry which is preliminary data.</text>
</comment>
<reference evidence="1" key="1">
    <citation type="submission" date="2024-09" db="EMBL/GenBank/DDBJ databases">
        <authorList>
            <person name="Liu J."/>
        </authorList>
    </citation>
    <scope>NUCLEOTIDE SEQUENCE</scope>
    <source>
        <strain evidence="1">NBU2967</strain>
    </source>
</reference>
<accession>A0ACC7LRB1</accession>
<gene>
    <name evidence="1" type="ORF">ACEZ3G_11510</name>
</gene>
<protein>
    <submittedName>
        <fullName evidence="1">Carboxypeptidase-like regulatory domain-containing protein</fullName>
    </submittedName>
</protein>
<organism evidence="1 2">
    <name type="scientific">Meishania litoralis</name>
    <dbReference type="NCBI Taxonomy" id="3434685"/>
    <lineage>
        <taxon>Bacteria</taxon>
        <taxon>Pseudomonadati</taxon>
        <taxon>Bacteroidota</taxon>
        <taxon>Flavobacteriia</taxon>
        <taxon>Flavobacteriales</taxon>
        <taxon>Flavobacteriaceae</taxon>
        <taxon>Meishania</taxon>
    </lineage>
</organism>
<keyword evidence="2" id="KW-1185">Reference proteome</keyword>
<name>A0ACC7LRB1_9FLAO</name>
<dbReference type="EMBL" id="JBHFPV010000002">
    <property type="protein sequence ID" value="MFH6604107.1"/>
    <property type="molecule type" value="Genomic_DNA"/>
</dbReference>
<evidence type="ECO:0000313" key="2">
    <source>
        <dbReference type="Proteomes" id="UP001595191"/>
    </source>
</evidence>
<evidence type="ECO:0000313" key="1">
    <source>
        <dbReference type="EMBL" id="MFH6604107.1"/>
    </source>
</evidence>
<sequence length="583" mass="65524">MRLSVTFFLLFIGFFAVSQDKVNMISGVVSDMGYPLANANIAIKGLGEGVQTDSKGRYEITARPRDVLVFSYIGMHTVEIIVEDVTSILNIDMVPKVEELDEVVVQQKKPEGQRGLMLDYASNKNIFRTAYGYIDATKTGYSMSSIDGADLNPSAIDLITALQGKIPGITVATADGVNGSSQRVIYMRGRSSANNPRPVIYEVDGTIFETAPDFLQIDNIDRVATIPGLAGVIRYGQIAAGGVIIINTKRGNVIREEGTNKVYDHAKLRNNIFDEKTGVSKLTREPPNYIGLIDSADSADDAFRIYEEQKKLFGNSAYFFIESSNVFLNKWKNTERSLGILNEMKELFADNPNVLKALAYTYEERGQLKDAMDIYIAIFKQRPRYAQSYRDLANSYTENGFYKKALSLYARYEQLRKLDTTTSDFEGIDGIIEVESTNLIAQKGDEMSISNGDILDADIGGTRVLFEWNNSEAEFDLQFVNPENHYFISSHTLQNSADMIKDEKLKGYSCEQFFIDENMPGVWRINITYFGNKGFNPTYIKATTYNDYGRPSQTKKVTLLPLVEKNINIEFLKLVVQNRLVRN</sequence>
<proteinExistence type="predicted"/>